<name>A0ABQ8H0L7_9ROSI</name>
<dbReference type="Pfam" id="PF14009">
    <property type="entry name" value="PADRE"/>
    <property type="match status" value="1"/>
</dbReference>
<reference evidence="2 3" key="1">
    <citation type="submission" date="2021-02" db="EMBL/GenBank/DDBJ databases">
        <title>Plant Genome Project.</title>
        <authorList>
            <person name="Zhang R.-G."/>
        </authorList>
    </citation>
    <scope>NUCLEOTIDE SEQUENCE [LARGE SCALE GENOMIC DNA]</scope>
    <source>
        <tissue evidence="2">Leaves</tissue>
    </source>
</reference>
<dbReference type="PROSITE" id="PS51257">
    <property type="entry name" value="PROKAR_LIPOPROTEIN"/>
    <property type="match status" value="1"/>
</dbReference>
<accession>A0ABQ8H0L7</accession>
<keyword evidence="3" id="KW-1185">Reference proteome</keyword>
<proteinExistence type="predicted"/>
<dbReference type="EMBL" id="JAFEMO010000015">
    <property type="protein sequence ID" value="KAH7543750.1"/>
    <property type="molecule type" value="Genomic_DNA"/>
</dbReference>
<organism evidence="2 3">
    <name type="scientific">Xanthoceras sorbifolium</name>
    <dbReference type="NCBI Taxonomy" id="99658"/>
    <lineage>
        <taxon>Eukaryota</taxon>
        <taxon>Viridiplantae</taxon>
        <taxon>Streptophyta</taxon>
        <taxon>Embryophyta</taxon>
        <taxon>Tracheophyta</taxon>
        <taxon>Spermatophyta</taxon>
        <taxon>Magnoliopsida</taxon>
        <taxon>eudicotyledons</taxon>
        <taxon>Gunneridae</taxon>
        <taxon>Pentapetalae</taxon>
        <taxon>rosids</taxon>
        <taxon>malvids</taxon>
        <taxon>Sapindales</taxon>
        <taxon>Sapindaceae</taxon>
        <taxon>Xanthoceroideae</taxon>
        <taxon>Xanthoceras</taxon>
    </lineage>
</organism>
<protein>
    <submittedName>
        <fullName evidence="2">Uncharacterized protein</fullName>
    </submittedName>
</protein>
<dbReference type="PANTHER" id="PTHR33148">
    <property type="entry name" value="PLASTID MOVEMENT IMPAIRED PROTEIN-RELATED"/>
    <property type="match status" value="1"/>
</dbReference>
<dbReference type="InterPro" id="IPR025322">
    <property type="entry name" value="PADRE_dom"/>
</dbReference>
<evidence type="ECO:0000313" key="3">
    <source>
        <dbReference type="Proteomes" id="UP000827721"/>
    </source>
</evidence>
<dbReference type="PANTHER" id="PTHR33148:SF2">
    <property type="entry name" value="DUF4228 DOMAIN-CONTAINING PROTEIN"/>
    <property type="match status" value="1"/>
</dbReference>
<comment type="caution">
    <text evidence="2">The sequence shown here is derived from an EMBL/GenBank/DDBJ whole genome shotgun (WGS) entry which is preliminary data.</text>
</comment>
<evidence type="ECO:0000256" key="1">
    <source>
        <dbReference type="SAM" id="MobiDB-lite"/>
    </source>
</evidence>
<feature type="region of interest" description="Disordered" evidence="1">
    <location>
        <begin position="139"/>
        <end position="165"/>
    </location>
</feature>
<gene>
    <name evidence="2" type="ORF">JRO89_XS15G0010700</name>
</gene>
<sequence length="165" mass="18319">MRDSLTFCALIMASCFGKAIKHKKVVRIVKMDGKILEMKSPVKVEEILRSFSGSGIDGVSEKLAPEFLPLNHQLKLGKVYYVLPSVTSDKEKAVEAEAEAEAGGGVRRIKVVITKKQLQQLLEKQLSVEEVLLTVGRRRRSASWEVDSPTSNWKPKLEAIPEGSE</sequence>
<evidence type="ECO:0000313" key="2">
    <source>
        <dbReference type="EMBL" id="KAH7543750.1"/>
    </source>
</evidence>
<dbReference type="Proteomes" id="UP000827721">
    <property type="component" value="Unassembled WGS sequence"/>
</dbReference>